<dbReference type="EMBL" id="CP075866">
    <property type="protein sequence ID" value="QYS99589.1"/>
    <property type="molecule type" value="Genomic_DNA"/>
</dbReference>
<dbReference type="Proteomes" id="UP000826661">
    <property type="component" value="Chromosome III"/>
</dbReference>
<organism evidence="3 4">
    <name type="scientific">Trichoderma simmonsii</name>
    <dbReference type="NCBI Taxonomy" id="1491479"/>
    <lineage>
        <taxon>Eukaryota</taxon>
        <taxon>Fungi</taxon>
        <taxon>Dikarya</taxon>
        <taxon>Ascomycota</taxon>
        <taxon>Pezizomycotina</taxon>
        <taxon>Sordariomycetes</taxon>
        <taxon>Hypocreomycetidae</taxon>
        <taxon>Hypocreales</taxon>
        <taxon>Hypocreaceae</taxon>
        <taxon>Trichoderma</taxon>
    </lineage>
</organism>
<feature type="domain" description="CHAT" evidence="1">
    <location>
        <begin position="644"/>
        <end position="959"/>
    </location>
</feature>
<dbReference type="InterPro" id="IPR011990">
    <property type="entry name" value="TPR-like_helical_dom_sf"/>
</dbReference>
<accession>A0A8G0LGR6</accession>
<reference evidence="3 4" key="1">
    <citation type="journal article" date="2021" name="BMC Genomics">
        <title>Telomere-to-telomere genome assembly of asparaginase-producing Trichoderma simmonsii.</title>
        <authorList>
            <person name="Chung D."/>
            <person name="Kwon Y.M."/>
            <person name="Yang Y."/>
        </authorList>
    </citation>
    <scope>NUCLEOTIDE SEQUENCE [LARGE SCALE GENOMIC DNA]</scope>
    <source>
        <strain evidence="3 4">GH-Sj1</strain>
    </source>
</reference>
<dbReference type="PANTHER" id="PTHR19959">
    <property type="entry name" value="KINESIN LIGHT CHAIN"/>
    <property type="match status" value="1"/>
</dbReference>
<dbReference type="AlphaFoldDB" id="A0A8G0LGR6"/>
<dbReference type="SUPFAM" id="SSF81901">
    <property type="entry name" value="HCP-like"/>
    <property type="match status" value="1"/>
</dbReference>
<evidence type="ECO:0000313" key="4">
    <source>
        <dbReference type="Proteomes" id="UP000826661"/>
    </source>
</evidence>
<evidence type="ECO:0000259" key="1">
    <source>
        <dbReference type="Pfam" id="PF12770"/>
    </source>
</evidence>
<dbReference type="InterPro" id="IPR024983">
    <property type="entry name" value="CHAT_dom"/>
</dbReference>
<feature type="domain" description="Anaphase-promoting complex subunit 5" evidence="2">
    <location>
        <begin position="46"/>
        <end position="78"/>
    </location>
</feature>
<proteinExistence type="predicted"/>
<gene>
    <name evidence="3" type="ORF">H0G86_006712</name>
</gene>
<dbReference type="InterPro" id="IPR026000">
    <property type="entry name" value="Apc5_dom"/>
</dbReference>
<dbReference type="SUPFAM" id="SSF48452">
    <property type="entry name" value="TPR-like"/>
    <property type="match status" value="1"/>
</dbReference>
<evidence type="ECO:0000259" key="2">
    <source>
        <dbReference type="Pfam" id="PF12862"/>
    </source>
</evidence>
<sequence>MVDLNQAILVVREDIDATSLDHPDRHILLGNLGGYLNNRYLATREVKDLDEAIRMTREAVDAAPLDHPNRAKWLYNLHTCLSNRYSLIGELTDLEDAIQIARQAIDAFQLEPIAQARQLNTLGWYLGNDRYYVTGAIGDIEEAIQMARRAADVTPPDHPARAGWLINLGIYLGRRYSRTGSMGSLEEAIRVTQEAVNATPIDHPARAGWLGNLGNRLSDRYIRTGALVDLNEAIRVAWEAVDAIPLGHPDRPTLLDNLGARLGDRYPRTGEVADLENACRIGQEALNATPLNHSNRPTRLDNLGSNLGMLYSHSGTIATLDKAISVMQEAVDATPPDHPYFGMYLGNLGIHLGDKYSFTKTMESLGETIDVAQKAVDVLPLDHSERARYLNNLGSHLRQRYSLTGVLADRKKAQESFVEALHLSGSAIRLRIDAGREFLSLPGILSDPGALNTVKYLMELLPLLTPRSLQNLDKQFLLSAIAGLASEAAAMALHTNQSLLTALEWLETGRGVIAGAFFDQSDISNLQINYPELAETFMGLREQLDEPVSQAPEAEDNQGRETEKQLFDLLHKIRSIAGFERFLLPASETDMLSAAKHGPIVVLNVSTHRCDAFIIEESDIRLLKLPHISRDTINEYVEDLESLETLTWLWDDIVCPILEALGYTVPASSDCHLPRIWWIPTGKLTRFPFHAAGRHLDCNSTTALDRVISSYSSSVKAIIYRHRQLHQELINGDRLEIVAVAMDKTEGQEPLEYASHEVEAVLAVLQPAILPKSPLPRYKNDVLSALKTCKLFHFAGHGSTNSTQPLQSTLFLKDWKQEPLTIASLLEANLNSTRPFLAYLSACGTGQILDEKSFDESIHIANACQLIGFRHVVGTLWSVNDKLCVDVARMTYQFLCNNGMKDRAVSEGLHYAIRKLRDDWINEINEDESLSGSRVERHAELYDPSRASRPYWVPYVHFGV</sequence>
<protein>
    <submittedName>
        <fullName evidence="3">CHAT domain-containing protein</fullName>
    </submittedName>
</protein>
<dbReference type="Gene3D" id="1.25.40.10">
    <property type="entry name" value="Tetratricopeptide repeat domain"/>
    <property type="match status" value="2"/>
</dbReference>
<dbReference type="Pfam" id="PF12862">
    <property type="entry name" value="ANAPC5"/>
    <property type="match status" value="1"/>
</dbReference>
<evidence type="ECO:0000313" key="3">
    <source>
        <dbReference type="EMBL" id="QYS99589.1"/>
    </source>
</evidence>
<dbReference type="Pfam" id="PF12770">
    <property type="entry name" value="CHAT"/>
    <property type="match status" value="1"/>
</dbReference>
<keyword evidence="4" id="KW-1185">Reference proteome</keyword>
<dbReference type="PANTHER" id="PTHR19959:SF119">
    <property type="entry name" value="FUNGAL LIPASE-LIKE DOMAIN-CONTAINING PROTEIN"/>
    <property type="match status" value="1"/>
</dbReference>
<name>A0A8G0LGR6_9HYPO</name>
<dbReference type="Pfam" id="PF13374">
    <property type="entry name" value="TPR_10"/>
    <property type="match status" value="1"/>
</dbReference>